<protein>
    <submittedName>
        <fullName evidence="2">2-vinyl bacteriochlorophyllide hydratase</fullName>
    </submittedName>
</protein>
<dbReference type="GO" id="GO:0019685">
    <property type="term" value="P:photosynthesis, dark reaction"/>
    <property type="evidence" value="ECO:0007669"/>
    <property type="project" value="InterPro"/>
</dbReference>
<keyword evidence="3" id="KW-1185">Reference proteome</keyword>
<accession>A1BHD0</accession>
<reference evidence="2 3" key="1">
    <citation type="submission" date="2006-12" db="EMBL/GenBank/DDBJ databases">
        <title>Complete sequence of Chlorobium phaeobacteroides DSM 266.</title>
        <authorList>
            <consortium name="US DOE Joint Genome Institute"/>
            <person name="Copeland A."/>
            <person name="Lucas S."/>
            <person name="Lapidus A."/>
            <person name="Barry K."/>
            <person name="Detter J.C."/>
            <person name="Glavina del Rio T."/>
            <person name="Hammon N."/>
            <person name="Israni S."/>
            <person name="Pitluck S."/>
            <person name="Goltsman E."/>
            <person name="Schmutz J."/>
            <person name="Larimer F."/>
            <person name="Land M."/>
            <person name="Hauser L."/>
            <person name="Mikhailova N."/>
            <person name="Li T."/>
            <person name="Overmann J."/>
            <person name="Bryant D.A."/>
            <person name="Richardson P."/>
        </authorList>
    </citation>
    <scope>NUCLEOTIDE SEQUENCE [LARGE SCALE GENOMIC DNA]</scope>
    <source>
        <strain evidence="2 3">DSM 266</strain>
    </source>
</reference>
<organism evidence="2 3">
    <name type="scientific">Chlorobium phaeobacteroides (strain DSM 266 / SMG 266 / 2430)</name>
    <dbReference type="NCBI Taxonomy" id="290317"/>
    <lineage>
        <taxon>Bacteria</taxon>
        <taxon>Pseudomonadati</taxon>
        <taxon>Chlorobiota</taxon>
        <taxon>Chlorobiia</taxon>
        <taxon>Chlorobiales</taxon>
        <taxon>Chlorobiaceae</taxon>
        <taxon>Chlorobium/Pelodictyon group</taxon>
        <taxon>Chlorobium</taxon>
    </lineage>
</organism>
<dbReference type="GO" id="GO:0016836">
    <property type="term" value="F:hydro-lyase activity"/>
    <property type="evidence" value="ECO:0007669"/>
    <property type="project" value="InterPro"/>
</dbReference>
<dbReference type="OrthoDB" id="8562352at2"/>
<evidence type="ECO:0000313" key="2">
    <source>
        <dbReference type="EMBL" id="ABL65807.1"/>
    </source>
</evidence>
<dbReference type="eggNOG" id="ENOG502ZS4D">
    <property type="taxonomic scope" value="Bacteria"/>
</dbReference>
<feature type="transmembrane region" description="Helical" evidence="1">
    <location>
        <begin position="124"/>
        <end position="143"/>
    </location>
</feature>
<dbReference type="InterPro" id="IPR009905">
    <property type="entry name" value="BCHF"/>
</dbReference>
<keyword evidence="1" id="KW-1133">Transmembrane helix</keyword>
<feature type="transmembrane region" description="Helical" evidence="1">
    <location>
        <begin position="51"/>
        <end position="74"/>
    </location>
</feature>
<dbReference type="STRING" id="290317.Cpha266_1790"/>
<dbReference type="AlphaFoldDB" id="A1BHD0"/>
<dbReference type="RefSeq" id="WP_011745614.1">
    <property type="nucleotide sequence ID" value="NC_008639.1"/>
</dbReference>
<proteinExistence type="predicted"/>
<keyword evidence="1" id="KW-0812">Transmembrane</keyword>
<dbReference type="HOGENOM" id="CLU_106299_0_0_10"/>
<dbReference type="NCBIfam" id="TIGR02020">
    <property type="entry name" value="BchF"/>
    <property type="match status" value="1"/>
</dbReference>
<dbReference type="KEGG" id="cph:Cpha266_1790"/>
<dbReference type="Pfam" id="PF07284">
    <property type="entry name" value="BCHF"/>
    <property type="match status" value="1"/>
</dbReference>
<dbReference type="EMBL" id="CP000492">
    <property type="protein sequence ID" value="ABL65807.1"/>
    <property type="molecule type" value="Genomic_DNA"/>
</dbReference>
<dbReference type="Proteomes" id="UP000008701">
    <property type="component" value="Chromosome"/>
</dbReference>
<keyword evidence="1" id="KW-0472">Membrane</keyword>
<evidence type="ECO:0000256" key="1">
    <source>
        <dbReference type="SAM" id="Phobius"/>
    </source>
</evidence>
<feature type="transmembrane region" description="Helical" evidence="1">
    <location>
        <begin position="94"/>
        <end position="112"/>
    </location>
</feature>
<name>A1BHD0_CHLPD</name>
<feature type="transmembrane region" description="Helical" evidence="1">
    <location>
        <begin position="20"/>
        <end position="42"/>
    </location>
</feature>
<sequence>MPRYTPEQLARRNASVWTKVQGILAPIQFVMFLAGLTVTFLYKQNIWIDDFAWITFFVSLKTFMLFLIFITGAFFEKEVFGAFAFAPEFFWEDFGSAIAMVVHIAYFILFFMGLDENILISTALLAYLSYLINAAQFLIRLLLEKHHEKKSNSSSLADSLQERV</sequence>
<gene>
    <name evidence="2" type="ordered locus">Cpha266_1790</name>
</gene>
<dbReference type="GO" id="GO:0030494">
    <property type="term" value="P:bacteriochlorophyll biosynthetic process"/>
    <property type="evidence" value="ECO:0007669"/>
    <property type="project" value="InterPro"/>
</dbReference>
<evidence type="ECO:0000313" key="3">
    <source>
        <dbReference type="Proteomes" id="UP000008701"/>
    </source>
</evidence>